<dbReference type="PROSITE" id="PS50126">
    <property type="entry name" value="S1"/>
    <property type="match status" value="1"/>
</dbReference>
<dbReference type="GeneID" id="30995425"/>
<sequence>MSSSNCRFYENKYPEVDEVVMVNVQEIAEMGAYVKLLEYDNIEGMVLLSELSRRRIRSIQKLIRVGKNEVAVVLRVDKEKGYIDLSKRRVSAEDIVKCDEKYNKSKSVHSILRHCAEKFNIPLETLYQSIGWPLSRKYGHAYDAFKLSITDPTIFDLVEPPTKDVLEELKLYISRRLTPQAIKIRADVEVSCFSYEGIDAIKKALKAAEDESTEQMQVKAKLVAAPLYVISTQALDKNHGVQLLEKSIEKITESIEAAGGICKVTMAPKAVTATEDAELQALLERKEAEENESSDEED</sequence>
<evidence type="ECO:0000256" key="3">
    <source>
        <dbReference type="ARBA" id="ARBA00020409"/>
    </source>
</evidence>
<evidence type="ECO:0000256" key="9">
    <source>
        <dbReference type="ARBA" id="ARBA00060206"/>
    </source>
</evidence>
<dbReference type="OrthoDB" id="1685042at2759"/>
<feature type="domain" description="S1 motif" evidence="10">
    <location>
        <begin position="17"/>
        <end position="88"/>
    </location>
</feature>
<dbReference type="SUPFAM" id="SSF110993">
    <property type="entry name" value="eIF-2-alpha, C-terminal domain"/>
    <property type="match status" value="1"/>
</dbReference>
<evidence type="ECO:0000256" key="1">
    <source>
        <dbReference type="ARBA" id="ARBA00004514"/>
    </source>
</evidence>
<dbReference type="GO" id="GO:0003743">
    <property type="term" value="F:translation initiation factor activity"/>
    <property type="evidence" value="ECO:0007669"/>
    <property type="project" value="UniProtKB-KW"/>
</dbReference>
<gene>
    <name evidence="11" type="ORF">HYPBUDRAFT_152181</name>
</gene>
<dbReference type="GO" id="GO:1990856">
    <property type="term" value="F:methionyl-initiator methionine tRNA binding"/>
    <property type="evidence" value="ECO:0007669"/>
    <property type="project" value="EnsemblFungi"/>
</dbReference>
<dbReference type="SUPFAM" id="SSF50249">
    <property type="entry name" value="Nucleic acid-binding proteins"/>
    <property type="match status" value="1"/>
</dbReference>
<dbReference type="GO" id="GO:0005840">
    <property type="term" value="C:ribosome"/>
    <property type="evidence" value="ECO:0007669"/>
    <property type="project" value="EnsemblFungi"/>
</dbReference>
<dbReference type="GO" id="GO:0005829">
    <property type="term" value="C:cytosol"/>
    <property type="evidence" value="ECO:0007669"/>
    <property type="project" value="UniProtKB-SubCell"/>
</dbReference>
<dbReference type="AlphaFoldDB" id="A0A1E4RNR2"/>
<evidence type="ECO:0000259" key="10">
    <source>
        <dbReference type="PROSITE" id="PS50126"/>
    </source>
</evidence>
<dbReference type="Pfam" id="PF00575">
    <property type="entry name" value="S1"/>
    <property type="match status" value="1"/>
</dbReference>
<dbReference type="FunFam" id="1.10.150.190:FF:000002">
    <property type="entry name" value="Translation initiation factor 2, alpha subunit"/>
    <property type="match status" value="1"/>
</dbReference>
<keyword evidence="8" id="KW-0648">Protein biosynthesis</keyword>
<proteinExistence type="inferred from homology"/>
<comment type="similarity">
    <text evidence="2">Belongs to the eIF-2-alpha family.</text>
</comment>
<dbReference type="FunFam" id="3.30.70.1130:FF:000001">
    <property type="entry name" value="Eukaryotic translation initiation factor 2 subunit 1"/>
    <property type="match status" value="1"/>
</dbReference>
<evidence type="ECO:0000256" key="4">
    <source>
        <dbReference type="ARBA" id="ARBA00022490"/>
    </source>
</evidence>
<dbReference type="InterPro" id="IPR003029">
    <property type="entry name" value="S1_domain"/>
</dbReference>
<dbReference type="STRING" id="984485.A0A1E4RNR2"/>
<evidence type="ECO:0000256" key="2">
    <source>
        <dbReference type="ARBA" id="ARBA00007223"/>
    </source>
</evidence>
<dbReference type="PANTHER" id="PTHR10602">
    <property type="entry name" value="EUKARYOTIC TRANSLATION INITIATION FACTOR 2 SUBUNIT 1"/>
    <property type="match status" value="1"/>
</dbReference>
<reference evidence="12" key="1">
    <citation type="submission" date="2016-05" db="EMBL/GenBank/DDBJ databases">
        <title>Comparative genomics of biotechnologically important yeasts.</title>
        <authorList>
            <consortium name="DOE Joint Genome Institute"/>
            <person name="Riley R."/>
            <person name="Haridas S."/>
            <person name="Wolfe K.H."/>
            <person name="Lopes M.R."/>
            <person name="Hittinger C.T."/>
            <person name="Goker M."/>
            <person name="Salamov A."/>
            <person name="Wisecaver J."/>
            <person name="Long T.M."/>
            <person name="Aerts A.L."/>
            <person name="Barry K."/>
            <person name="Choi C."/>
            <person name="Clum A."/>
            <person name="Coughlan A.Y."/>
            <person name="Deshpande S."/>
            <person name="Douglass A.P."/>
            <person name="Hanson S.J."/>
            <person name="Klenk H.-P."/>
            <person name="Labutti K."/>
            <person name="Lapidus A."/>
            <person name="Lindquist E."/>
            <person name="Lipzen A."/>
            <person name="Meier-Kolthoff J.P."/>
            <person name="Ohm R.A."/>
            <person name="Otillar R.P."/>
            <person name="Pangilinan J."/>
            <person name="Peng Y."/>
            <person name="Rokas A."/>
            <person name="Rosa C.A."/>
            <person name="Scheuner C."/>
            <person name="Sibirny A.A."/>
            <person name="Slot J.C."/>
            <person name="Stielow J.B."/>
            <person name="Sun H."/>
            <person name="Kurtzman C.P."/>
            <person name="Blackwell M."/>
            <person name="Grigoriev I.V."/>
            <person name="Jeffries T.W."/>
        </authorList>
    </citation>
    <scope>NUCLEOTIDE SEQUENCE [LARGE SCALE GENOMIC DNA]</scope>
    <source>
        <strain evidence="12">NRRL Y-1933</strain>
    </source>
</reference>
<accession>A0A1E4RNR2</accession>
<keyword evidence="5" id="KW-0396">Initiation factor</keyword>
<organism evidence="11 12">
    <name type="scientific">Hyphopichia burtonii NRRL Y-1933</name>
    <dbReference type="NCBI Taxonomy" id="984485"/>
    <lineage>
        <taxon>Eukaryota</taxon>
        <taxon>Fungi</taxon>
        <taxon>Dikarya</taxon>
        <taxon>Ascomycota</taxon>
        <taxon>Saccharomycotina</taxon>
        <taxon>Pichiomycetes</taxon>
        <taxon>Debaryomycetaceae</taxon>
        <taxon>Hyphopichia</taxon>
    </lineage>
</organism>
<dbReference type="GO" id="GO:0033290">
    <property type="term" value="C:eukaryotic 48S preinitiation complex"/>
    <property type="evidence" value="ECO:0007669"/>
    <property type="project" value="EnsemblFungi"/>
</dbReference>
<dbReference type="PANTHER" id="PTHR10602:SF0">
    <property type="entry name" value="EUKARYOTIC TRANSLATION INITIATION FACTOR 2 SUBUNIT 1"/>
    <property type="match status" value="1"/>
</dbReference>
<dbReference type="InterPro" id="IPR011488">
    <property type="entry name" value="TIF_2_asu"/>
</dbReference>
<dbReference type="RefSeq" id="XP_020077979.1">
    <property type="nucleotide sequence ID" value="XM_020220875.1"/>
</dbReference>
<dbReference type="InterPro" id="IPR024054">
    <property type="entry name" value="TIF2_asu_middle_sf"/>
</dbReference>
<dbReference type="GO" id="GO:0005525">
    <property type="term" value="F:GTP binding"/>
    <property type="evidence" value="ECO:0007669"/>
    <property type="project" value="EnsemblFungi"/>
</dbReference>
<dbReference type="Gene3D" id="2.40.50.140">
    <property type="entry name" value="Nucleic acid-binding proteins"/>
    <property type="match status" value="1"/>
</dbReference>
<dbReference type="Proteomes" id="UP000095085">
    <property type="component" value="Unassembled WGS sequence"/>
</dbReference>
<dbReference type="EMBL" id="KV454539">
    <property type="protein sequence ID" value="ODV68912.1"/>
    <property type="molecule type" value="Genomic_DNA"/>
</dbReference>
<dbReference type="SMART" id="SM00316">
    <property type="entry name" value="S1"/>
    <property type="match status" value="1"/>
</dbReference>
<dbReference type="CDD" id="cd04452">
    <property type="entry name" value="S1_IF2_alpha"/>
    <property type="match status" value="1"/>
</dbReference>
<comment type="function">
    <text evidence="9">eIF-2 functions in the early steps of protein synthesis by forming a ternary complex with GTP and initiator tRNA. This complex binds to a 40S ribosomal subunit, followed by mRNA binding to form a 43S pre-initiation complex. Junction of the 60S ribosomal subunit to form the 80S initiation complex is preceded by hydrolysis of the GTP bound to eIF-2 and release of an eIF-2-GDP binary complex. In order for eIF-2 to recycle and catalyze another round of initiation, the GDP bound to eIF-2 must exchange with GTP by way of a reaction catalyzed by eIF2B.</text>
</comment>
<comment type="subcellular location">
    <subcellularLocation>
        <location evidence="1">Cytoplasm</location>
        <location evidence="1">Cytosol</location>
    </subcellularLocation>
</comment>
<dbReference type="GO" id="GO:0001731">
    <property type="term" value="P:formation of translation preinitiation complex"/>
    <property type="evidence" value="ECO:0007669"/>
    <property type="project" value="EnsemblFungi"/>
</dbReference>
<keyword evidence="6" id="KW-0597">Phosphoprotein</keyword>
<dbReference type="GO" id="GO:0005850">
    <property type="term" value="C:eukaryotic translation initiation factor 2 complex"/>
    <property type="evidence" value="ECO:0007669"/>
    <property type="project" value="EnsemblFungi"/>
</dbReference>
<keyword evidence="12" id="KW-1185">Reference proteome</keyword>
<dbReference type="Gene3D" id="3.30.70.1130">
    <property type="entry name" value="EIF_2_alpha"/>
    <property type="match status" value="1"/>
</dbReference>
<keyword evidence="4" id="KW-0963">Cytoplasm</keyword>
<evidence type="ECO:0000313" key="11">
    <source>
        <dbReference type="EMBL" id="ODV68912.1"/>
    </source>
</evidence>
<protein>
    <recommendedName>
        <fullName evidence="3">Eukaryotic translation initiation factor 2 subunit alpha</fullName>
    </recommendedName>
</protein>
<evidence type="ECO:0000256" key="8">
    <source>
        <dbReference type="ARBA" id="ARBA00022917"/>
    </source>
</evidence>
<dbReference type="Gene3D" id="1.10.150.190">
    <property type="entry name" value="Translation initiation factor 2, subunit 1, domain 2"/>
    <property type="match status" value="1"/>
</dbReference>
<evidence type="ECO:0000256" key="6">
    <source>
        <dbReference type="ARBA" id="ARBA00022553"/>
    </source>
</evidence>
<dbReference type="InterPro" id="IPR024055">
    <property type="entry name" value="TIF2_asu_C"/>
</dbReference>
<dbReference type="Pfam" id="PF07541">
    <property type="entry name" value="EIF_2_alpha"/>
    <property type="match status" value="1"/>
</dbReference>
<dbReference type="InterPro" id="IPR044126">
    <property type="entry name" value="S1_IF2_alpha"/>
</dbReference>
<dbReference type="SUPFAM" id="SSF116742">
    <property type="entry name" value="eIF2alpha middle domain-like"/>
    <property type="match status" value="1"/>
</dbReference>
<dbReference type="GO" id="GO:0043022">
    <property type="term" value="F:ribosome binding"/>
    <property type="evidence" value="ECO:0007669"/>
    <property type="project" value="TreeGrafter"/>
</dbReference>
<name>A0A1E4RNR2_9ASCO</name>
<dbReference type="InterPro" id="IPR012340">
    <property type="entry name" value="NA-bd_OB-fold"/>
</dbReference>
<dbReference type="GO" id="GO:0043614">
    <property type="term" value="C:multi-eIF complex"/>
    <property type="evidence" value="ECO:0007669"/>
    <property type="project" value="EnsemblFungi"/>
</dbReference>
<dbReference type="FunFam" id="2.40.50.140:FF:000015">
    <property type="entry name" value="Eukaryotic translation initiation factor 2 subunit alpha"/>
    <property type="match status" value="1"/>
</dbReference>
<evidence type="ECO:0000256" key="5">
    <source>
        <dbReference type="ARBA" id="ARBA00022540"/>
    </source>
</evidence>
<keyword evidence="7" id="KW-0694">RNA-binding</keyword>
<evidence type="ECO:0000313" key="12">
    <source>
        <dbReference type="Proteomes" id="UP000095085"/>
    </source>
</evidence>
<evidence type="ECO:0000256" key="7">
    <source>
        <dbReference type="ARBA" id="ARBA00022884"/>
    </source>
</evidence>